<keyword evidence="4" id="KW-0378">Hydrolase</keyword>
<dbReference type="InterPro" id="IPR001967">
    <property type="entry name" value="Peptidase_S11_N"/>
</dbReference>
<keyword evidence="2" id="KW-0812">Transmembrane</keyword>
<evidence type="ECO:0000313" key="5">
    <source>
        <dbReference type="Proteomes" id="UP000033572"/>
    </source>
</evidence>
<reference evidence="4 5" key="1">
    <citation type="submission" date="2015-02" db="EMBL/GenBank/DDBJ databases">
        <title>Draft genome sequences of ten Microbacterium spp. with emphasis on heavy metal contaminated environments.</title>
        <authorList>
            <person name="Corretto E."/>
        </authorList>
    </citation>
    <scope>NUCLEOTIDE SEQUENCE [LARGE SCALE GENOMIC DNA]</scope>
    <source>
        <strain evidence="4 5">DSM 12966</strain>
    </source>
</reference>
<dbReference type="AlphaFoldDB" id="A0A0F0KVL1"/>
<feature type="transmembrane region" description="Helical" evidence="2">
    <location>
        <begin position="124"/>
        <end position="145"/>
    </location>
</feature>
<evidence type="ECO:0000256" key="2">
    <source>
        <dbReference type="SAM" id="Phobius"/>
    </source>
</evidence>
<feature type="domain" description="Peptidase S11 D-alanyl-D-alanine carboxypeptidase A N-terminal" evidence="3">
    <location>
        <begin position="192"/>
        <end position="396"/>
    </location>
</feature>
<keyword evidence="4" id="KW-0121">Carboxypeptidase</keyword>
<proteinExistence type="predicted"/>
<dbReference type="Proteomes" id="UP000033572">
    <property type="component" value="Unassembled WGS sequence"/>
</dbReference>
<evidence type="ECO:0000313" key="4">
    <source>
        <dbReference type="EMBL" id="KJL24150.1"/>
    </source>
</evidence>
<sequence>MRVRYREEVTAPDSAEATPSDVSGADAPDADASGAVAPGAAASGTAASGTAEIVDAATLHAASADAEPQWADPGSGGTPLTWVDPLDVAEHTSAGSLDTAPHPTREAALLGDASLRPAIARPGLLVPAGILVALVGAYAGTTMLWPLHEVAPTVQAVEIAPVSAAAAALTWPGQGSAAAGIAGIGTASSSVDQAAIASVTKVVSSLMVLDRMPLAVGEQGPEFGFTRADNLAYWDYRRSDQSALDVPVGGTLTELQMLQGTLLGSANNYIDRLSREIWGSESAFTAAAAEWLSDRGLDGITIVTPSGFDARNTATPQALVALAELAMRNPVFAGIVGTPSVDLPGAGTVVNTNGMLADPGVVGVKTGTLDESWNLLTAKDITVDDTTVHLYAAVLGQTDDAQRLAETRSLFSQIETALTGQAAAVPKGTVVGTVTTRWGTTTDVVTDADAELVLWNGTTGQTTTTFSLGENRESGEAIGTATSVGPLNTVTTSVSLVDDVEGPSPWWRLTHPLELFGLTDDR</sequence>
<dbReference type="Pfam" id="PF00768">
    <property type="entry name" value="Peptidase_S11"/>
    <property type="match status" value="1"/>
</dbReference>
<dbReference type="InterPro" id="IPR012338">
    <property type="entry name" value="Beta-lactam/transpept-like"/>
</dbReference>
<name>A0A0F0KVL1_9MICO</name>
<dbReference type="EMBL" id="JYIU01000034">
    <property type="protein sequence ID" value="KJL24150.1"/>
    <property type="molecule type" value="Genomic_DNA"/>
</dbReference>
<feature type="region of interest" description="Disordered" evidence="1">
    <location>
        <begin position="64"/>
        <end position="83"/>
    </location>
</feature>
<dbReference type="GO" id="GO:0006508">
    <property type="term" value="P:proteolysis"/>
    <property type="evidence" value="ECO:0007669"/>
    <property type="project" value="InterPro"/>
</dbReference>
<evidence type="ECO:0000259" key="3">
    <source>
        <dbReference type="Pfam" id="PF00768"/>
    </source>
</evidence>
<gene>
    <name evidence="4" type="ORF">RN50_00909</name>
</gene>
<keyword evidence="4" id="KW-0645">Protease</keyword>
<dbReference type="GO" id="GO:0009002">
    <property type="term" value="F:serine-type D-Ala-D-Ala carboxypeptidase activity"/>
    <property type="evidence" value="ECO:0007669"/>
    <property type="project" value="InterPro"/>
</dbReference>
<feature type="region of interest" description="Disordered" evidence="1">
    <location>
        <begin position="1"/>
        <end position="47"/>
    </location>
</feature>
<feature type="compositionally biased region" description="Low complexity" evidence="1">
    <location>
        <begin position="20"/>
        <end position="47"/>
    </location>
</feature>
<comment type="caution">
    <text evidence="4">The sequence shown here is derived from an EMBL/GenBank/DDBJ whole genome shotgun (WGS) entry which is preliminary data.</text>
</comment>
<dbReference type="SUPFAM" id="SSF56601">
    <property type="entry name" value="beta-lactamase/transpeptidase-like"/>
    <property type="match status" value="1"/>
</dbReference>
<dbReference type="PATRIC" id="fig|104336.4.peg.935"/>
<evidence type="ECO:0000256" key="1">
    <source>
        <dbReference type="SAM" id="MobiDB-lite"/>
    </source>
</evidence>
<protein>
    <submittedName>
        <fullName evidence="4">D-alanyl-D-alanine carboxypeptidase</fullName>
    </submittedName>
</protein>
<organism evidence="4 5">
    <name type="scientific">Microbacterium foliorum</name>
    <dbReference type="NCBI Taxonomy" id="104336"/>
    <lineage>
        <taxon>Bacteria</taxon>
        <taxon>Bacillati</taxon>
        <taxon>Actinomycetota</taxon>
        <taxon>Actinomycetes</taxon>
        <taxon>Micrococcales</taxon>
        <taxon>Microbacteriaceae</taxon>
        <taxon>Microbacterium</taxon>
    </lineage>
</organism>
<keyword evidence="2" id="KW-0472">Membrane</keyword>
<accession>A0A0F0KVL1</accession>
<keyword evidence="2" id="KW-1133">Transmembrane helix</keyword>
<dbReference type="Gene3D" id="3.40.710.10">
    <property type="entry name" value="DD-peptidase/beta-lactamase superfamily"/>
    <property type="match status" value="1"/>
</dbReference>
<keyword evidence="5" id="KW-1185">Reference proteome</keyword>